<keyword evidence="3" id="KW-0805">Transcription regulation</keyword>
<dbReference type="PROSITE" id="PS51294">
    <property type="entry name" value="HTH_MYB"/>
    <property type="match status" value="2"/>
</dbReference>
<feature type="domain" description="HTH myb-type" evidence="8">
    <location>
        <begin position="31"/>
        <end position="83"/>
    </location>
</feature>
<keyword evidence="5" id="KW-0804">Transcription</keyword>
<evidence type="ECO:0000256" key="6">
    <source>
        <dbReference type="ARBA" id="ARBA00023242"/>
    </source>
</evidence>
<dbReference type="EMBL" id="CM018032">
    <property type="protein sequence ID" value="KAA8548105.1"/>
    <property type="molecule type" value="Genomic_DNA"/>
</dbReference>
<keyword evidence="2" id="KW-0677">Repeat</keyword>
<dbReference type="InterPro" id="IPR017930">
    <property type="entry name" value="Myb_dom"/>
</dbReference>
<name>A0A5J5BYD6_9ASTE</name>
<dbReference type="FunFam" id="1.10.10.60:FF:000353">
    <property type="entry name" value="Transcription factor WER"/>
    <property type="match status" value="1"/>
</dbReference>
<dbReference type="GO" id="GO:0003677">
    <property type="term" value="F:DNA binding"/>
    <property type="evidence" value="ECO:0007669"/>
    <property type="project" value="UniProtKB-KW"/>
</dbReference>
<feature type="domain" description="Myb-like" evidence="7">
    <location>
        <begin position="31"/>
        <end position="83"/>
    </location>
</feature>
<keyword evidence="6" id="KW-0539">Nucleus</keyword>
<evidence type="ECO:0000313" key="9">
    <source>
        <dbReference type="EMBL" id="KAA8548105.1"/>
    </source>
</evidence>
<protein>
    <submittedName>
        <fullName evidence="9">Uncharacterized protein</fullName>
    </submittedName>
</protein>
<dbReference type="InterPro" id="IPR015495">
    <property type="entry name" value="Myb_TF_plants"/>
</dbReference>
<dbReference type="PANTHER" id="PTHR47999:SF59">
    <property type="entry name" value="TRANSCRIPTION FACTOR WER-LIKE"/>
    <property type="match status" value="1"/>
</dbReference>
<dbReference type="InterPro" id="IPR001005">
    <property type="entry name" value="SANT/Myb"/>
</dbReference>
<evidence type="ECO:0000259" key="7">
    <source>
        <dbReference type="PROSITE" id="PS50090"/>
    </source>
</evidence>
<keyword evidence="4" id="KW-0238">DNA-binding</keyword>
<dbReference type="FunFam" id="1.10.10.60:FF:000001">
    <property type="entry name" value="MYB-related transcription factor"/>
    <property type="match status" value="1"/>
</dbReference>
<dbReference type="GO" id="GO:0030154">
    <property type="term" value="P:cell differentiation"/>
    <property type="evidence" value="ECO:0007669"/>
    <property type="project" value="UniProtKB-ARBA"/>
</dbReference>
<evidence type="ECO:0000256" key="5">
    <source>
        <dbReference type="ARBA" id="ARBA00023163"/>
    </source>
</evidence>
<dbReference type="SUPFAM" id="SSF46689">
    <property type="entry name" value="Homeodomain-like"/>
    <property type="match status" value="1"/>
</dbReference>
<organism evidence="9 10">
    <name type="scientific">Nyssa sinensis</name>
    <dbReference type="NCBI Taxonomy" id="561372"/>
    <lineage>
        <taxon>Eukaryota</taxon>
        <taxon>Viridiplantae</taxon>
        <taxon>Streptophyta</taxon>
        <taxon>Embryophyta</taxon>
        <taxon>Tracheophyta</taxon>
        <taxon>Spermatophyta</taxon>
        <taxon>Magnoliopsida</taxon>
        <taxon>eudicotyledons</taxon>
        <taxon>Gunneridae</taxon>
        <taxon>Pentapetalae</taxon>
        <taxon>asterids</taxon>
        <taxon>Cornales</taxon>
        <taxon>Nyssaceae</taxon>
        <taxon>Nyssa</taxon>
    </lineage>
</organism>
<dbReference type="GO" id="GO:0090558">
    <property type="term" value="P:plant epidermis development"/>
    <property type="evidence" value="ECO:0007669"/>
    <property type="project" value="UniProtKB-ARBA"/>
</dbReference>
<dbReference type="Pfam" id="PF00249">
    <property type="entry name" value="Myb_DNA-binding"/>
    <property type="match status" value="2"/>
</dbReference>
<dbReference type="AlphaFoldDB" id="A0A5J5BYD6"/>
<dbReference type="PANTHER" id="PTHR47999">
    <property type="entry name" value="TRANSCRIPTION FACTOR MYB8-RELATED-RELATED"/>
    <property type="match status" value="1"/>
</dbReference>
<dbReference type="GO" id="GO:0005634">
    <property type="term" value="C:nucleus"/>
    <property type="evidence" value="ECO:0007669"/>
    <property type="project" value="UniProtKB-SubCell"/>
</dbReference>
<reference evidence="9 10" key="1">
    <citation type="submission" date="2019-09" db="EMBL/GenBank/DDBJ databases">
        <title>A chromosome-level genome assembly of the Chinese tupelo Nyssa sinensis.</title>
        <authorList>
            <person name="Yang X."/>
            <person name="Kang M."/>
            <person name="Yang Y."/>
            <person name="Xiong H."/>
            <person name="Wang M."/>
            <person name="Zhang Z."/>
            <person name="Wang Z."/>
            <person name="Wu H."/>
            <person name="Ma T."/>
            <person name="Liu J."/>
            <person name="Xi Z."/>
        </authorList>
    </citation>
    <scope>NUCLEOTIDE SEQUENCE [LARGE SCALE GENOMIC DNA]</scope>
    <source>
        <strain evidence="9">J267</strain>
        <tissue evidence="9">Leaf</tissue>
    </source>
</reference>
<sequence length="240" mass="27482">MYLQHTSKILPGIQSLSPPPHSNKRMEMERRNHYKKSLWTEEEDKILMDYVKVHGKGQWNRIAKKTGLNRCGKSCRLRWMNYLSPSVKRGNFTGQEEDLIIRLHNLLGNRWSLIARRVPGRTDNQVKNYWNTHLRKKLGIKRENGRVDVSKLEHSKAEKISGALITSNSSLSCGVSSRAMESKVNEGNPNAADASKTQEPVIDDGCVNSFWVSNNDFELNTPSLMEFFDGFPLDFDLYGL</sequence>
<dbReference type="OrthoDB" id="2143914at2759"/>
<gene>
    <name evidence="9" type="ORF">F0562_004634</name>
</gene>
<feature type="domain" description="Myb-like" evidence="7">
    <location>
        <begin position="84"/>
        <end position="134"/>
    </location>
</feature>
<evidence type="ECO:0000256" key="1">
    <source>
        <dbReference type="ARBA" id="ARBA00004123"/>
    </source>
</evidence>
<keyword evidence="10" id="KW-1185">Reference proteome</keyword>
<evidence type="ECO:0000256" key="3">
    <source>
        <dbReference type="ARBA" id="ARBA00023015"/>
    </source>
</evidence>
<proteinExistence type="predicted"/>
<evidence type="ECO:0000256" key="2">
    <source>
        <dbReference type="ARBA" id="ARBA00022737"/>
    </source>
</evidence>
<evidence type="ECO:0000313" key="10">
    <source>
        <dbReference type="Proteomes" id="UP000325577"/>
    </source>
</evidence>
<dbReference type="GO" id="GO:0048731">
    <property type="term" value="P:system development"/>
    <property type="evidence" value="ECO:0007669"/>
    <property type="project" value="UniProtKB-ARBA"/>
</dbReference>
<evidence type="ECO:0000256" key="4">
    <source>
        <dbReference type="ARBA" id="ARBA00023125"/>
    </source>
</evidence>
<dbReference type="CDD" id="cd00167">
    <property type="entry name" value="SANT"/>
    <property type="match status" value="2"/>
</dbReference>
<dbReference type="PROSITE" id="PS50090">
    <property type="entry name" value="MYB_LIKE"/>
    <property type="match status" value="2"/>
</dbReference>
<evidence type="ECO:0000259" key="8">
    <source>
        <dbReference type="PROSITE" id="PS51294"/>
    </source>
</evidence>
<dbReference type="Proteomes" id="UP000325577">
    <property type="component" value="Linkage Group LG1"/>
</dbReference>
<dbReference type="Gene3D" id="1.10.10.60">
    <property type="entry name" value="Homeodomain-like"/>
    <property type="match status" value="2"/>
</dbReference>
<dbReference type="InterPro" id="IPR009057">
    <property type="entry name" value="Homeodomain-like_sf"/>
</dbReference>
<dbReference type="SMART" id="SM00717">
    <property type="entry name" value="SANT"/>
    <property type="match status" value="2"/>
</dbReference>
<accession>A0A5J5BYD6</accession>
<comment type="subcellular location">
    <subcellularLocation>
        <location evidence="1">Nucleus</location>
    </subcellularLocation>
</comment>
<feature type="domain" description="HTH myb-type" evidence="8">
    <location>
        <begin position="84"/>
        <end position="138"/>
    </location>
</feature>